<reference evidence="2" key="1">
    <citation type="submission" date="2020-06" db="EMBL/GenBank/DDBJ databases">
        <authorList>
            <person name="Li T."/>
            <person name="Hu X."/>
            <person name="Zhang T."/>
            <person name="Song X."/>
            <person name="Zhang H."/>
            <person name="Dai N."/>
            <person name="Sheng W."/>
            <person name="Hou X."/>
            <person name="Wei L."/>
        </authorList>
    </citation>
    <scope>NUCLEOTIDE SEQUENCE</scope>
    <source>
        <strain evidence="2">G02</strain>
        <tissue evidence="2">Leaf</tissue>
    </source>
</reference>
<protein>
    <submittedName>
        <fullName evidence="2">Uncharacterized protein</fullName>
    </submittedName>
</protein>
<evidence type="ECO:0000313" key="2">
    <source>
        <dbReference type="EMBL" id="KAL0345670.1"/>
    </source>
</evidence>
<gene>
    <name evidence="2" type="ORF">Sradi_4398300</name>
</gene>
<sequence length="86" mass="9095">MLRPGQDDVLGVKSPEVVYIPGFAWVRGLFVKDVCLGAGLAFCRSYPLEEVLWRGSSVSGSTGLGGPRTTVPLAGTRDIPGTTCRV</sequence>
<organism evidence="2">
    <name type="scientific">Sesamum radiatum</name>
    <name type="common">Black benniseed</name>
    <dbReference type="NCBI Taxonomy" id="300843"/>
    <lineage>
        <taxon>Eukaryota</taxon>
        <taxon>Viridiplantae</taxon>
        <taxon>Streptophyta</taxon>
        <taxon>Embryophyta</taxon>
        <taxon>Tracheophyta</taxon>
        <taxon>Spermatophyta</taxon>
        <taxon>Magnoliopsida</taxon>
        <taxon>eudicotyledons</taxon>
        <taxon>Gunneridae</taxon>
        <taxon>Pentapetalae</taxon>
        <taxon>asterids</taxon>
        <taxon>lamiids</taxon>
        <taxon>Lamiales</taxon>
        <taxon>Pedaliaceae</taxon>
        <taxon>Sesamum</taxon>
    </lineage>
</organism>
<dbReference type="AlphaFoldDB" id="A0AAW2NRV1"/>
<accession>A0AAW2NRV1</accession>
<dbReference type="EMBL" id="JACGWJ010000019">
    <property type="protein sequence ID" value="KAL0345670.1"/>
    <property type="molecule type" value="Genomic_DNA"/>
</dbReference>
<name>A0AAW2NRV1_SESRA</name>
<reference evidence="2" key="2">
    <citation type="journal article" date="2024" name="Plant">
        <title>Genomic evolution and insights into agronomic trait innovations of Sesamum species.</title>
        <authorList>
            <person name="Miao H."/>
            <person name="Wang L."/>
            <person name="Qu L."/>
            <person name="Liu H."/>
            <person name="Sun Y."/>
            <person name="Le M."/>
            <person name="Wang Q."/>
            <person name="Wei S."/>
            <person name="Zheng Y."/>
            <person name="Lin W."/>
            <person name="Duan Y."/>
            <person name="Cao H."/>
            <person name="Xiong S."/>
            <person name="Wang X."/>
            <person name="Wei L."/>
            <person name="Li C."/>
            <person name="Ma Q."/>
            <person name="Ju M."/>
            <person name="Zhao R."/>
            <person name="Li G."/>
            <person name="Mu C."/>
            <person name="Tian Q."/>
            <person name="Mei H."/>
            <person name="Zhang T."/>
            <person name="Gao T."/>
            <person name="Zhang H."/>
        </authorList>
    </citation>
    <scope>NUCLEOTIDE SEQUENCE</scope>
    <source>
        <strain evidence="2">G02</strain>
    </source>
</reference>
<evidence type="ECO:0000256" key="1">
    <source>
        <dbReference type="SAM" id="MobiDB-lite"/>
    </source>
</evidence>
<proteinExistence type="predicted"/>
<comment type="caution">
    <text evidence="2">The sequence shown here is derived from an EMBL/GenBank/DDBJ whole genome shotgun (WGS) entry which is preliminary data.</text>
</comment>
<feature type="region of interest" description="Disordered" evidence="1">
    <location>
        <begin position="57"/>
        <end position="77"/>
    </location>
</feature>